<dbReference type="GO" id="GO:0004065">
    <property type="term" value="F:arylsulfatase activity"/>
    <property type="evidence" value="ECO:0007669"/>
    <property type="project" value="UniProtKB-EC"/>
</dbReference>
<organism evidence="4 5">
    <name type="scientific">Rubripirellula tenax</name>
    <dbReference type="NCBI Taxonomy" id="2528015"/>
    <lineage>
        <taxon>Bacteria</taxon>
        <taxon>Pseudomonadati</taxon>
        <taxon>Planctomycetota</taxon>
        <taxon>Planctomycetia</taxon>
        <taxon>Pirellulales</taxon>
        <taxon>Pirellulaceae</taxon>
        <taxon>Rubripirellula</taxon>
    </lineage>
</organism>
<feature type="chain" id="PRO_5023006251" evidence="2">
    <location>
        <begin position="21"/>
        <end position="475"/>
    </location>
</feature>
<dbReference type="Pfam" id="PF00884">
    <property type="entry name" value="Sulfatase"/>
    <property type="match status" value="1"/>
</dbReference>
<dbReference type="Gene3D" id="3.40.720.10">
    <property type="entry name" value="Alkaline Phosphatase, subunit A"/>
    <property type="match status" value="1"/>
</dbReference>
<protein>
    <submittedName>
        <fullName evidence="4">Arylsulfatase</fullName>
        <ecNumber evidence="4">3.1.6.1</ecNumber>
    </submittedName>
</protein>
<evidence type="ECO:0000256" key="2">
    <source>
        <dbReference type="SAM" id="SignalP"/>
    </source>
</evidence>
<evidence type="ECO:0000313" key="5">
    <source>
        <dbReference type="Proteomes" id="UP000318288"/>
    </source>
</evidence>
<dbReference type="AlphaFoldDB" id="A0A5C6FFI7"/>
<reference evidence="4 5" key="1">
    <citation type="submission" date="2019-02" db="EMBL/GenBank/DDBJ databases">
        <title>Deep-cultivation of Planctomycetes and their phenomic and genomic characterization uncovers novel biology.</title>
        <authorList>
            <person name="Wiegand S."/>
            <person name="Jogler M."/>
            <person name="Boedeker C."/>
            <person name="Pinto D."/>
            <person name="Vollmers J."/>
            <person name="Rivas-Marin E."/>
            <person name="Kohn T."/>
            <person name="Peeters S.H."/>
            <person name="Heuer A."/>
            <person name="Rast P."/>
            <person name="Oberbeckmann S."/>
            <person name="Bunk B."/>
            <person name="Jeske O."/>
            <person name="Meyerdierks A."/>
            <person name="Storesund J.E."/>
            <person name="Kallscheuer N."/>
            <person name="Luecker S."/>
            <person name="Lage O.M."/>
            <person name="Pohl T."/>
            <person name="Merkel B.J."/>
            <person name="Hornburger P."/>
            <person name="Mueller R.-W."/>
            <person name="Bruemmer F."/>
            <person name="Labrenz M."/>
            <person name="Spormann A.M."/>
            <person name="Op Den Camp H."/>
            <person name="Overmann J."/>
            <person name="Amann R."/>
            <person name="Jetten M.S.M."/>
            <person name="Mascher T."/>
            <person name="Medema M.H."/>
            <person name="Devos D.P."/>
            <person name="Kaster A.-K."/>
            <person name="Ovreas L."/>
            <person name="Rohde M."/>
            <person name="Galperin M.Y."/>
            <person name="Jogler C."/>
        </authorList>
    </citation>
    <scope>NUCLEOTIDE SEQUENCE [LARGE SCALE GENOMIC DNA]</scope>
    <source>
        <strain evidence="4 5">Poly51</strain>
    </source>
</reference>
<dbReference type="RefSeq" id="WP_146454487.1">
    <property type="nucleotide sequence ID" value="NZ_SJPW01000001.1"/>
</dbReference>
<dbReference type="Proteomes" id="UP000318288">
    <property type="component" value="Unassembled WGS sequence"/>
</dbReference>
<proteinExistence type="inferred from homology"/>
<gene>
    <name evidence="4" type="primary">atsA_10</name>
    <name evidence="4" type="ORF">Poly51_08540</name>
</gene>
<accession>A0A5C6FFI7</accession>
<dbReference type="EC" id="3.1.6.1" evidence="4"/>
<feature type="signal peptide" evidence="2">
    <location>
        <begin position="1"/>
        <end position="20"/>
    </location>
</feature>
<sequence precursor="true">MRPLFLILCCLFFPTLPIAAATERPNIVLIFIDDMGWGDFSCFGNTEATTPNIDRMAEEGIRFHNFYVNSPICSPSRVAISTGQYPFRHRISSFLNNRADNEKRGMAQWLNPSAPMLARYLQQSGYATAHCGKWHMGGQRDVDDAPPITDYGFDRSLTNFEGMGAKLLPLTEVPTKNGGVKKGRIWDKAERLGEPVRWMLRSEITGGFVDEAIEFIDEATQKDQPFYVNVWPDDVHAPYFPTIENWSVTPHGLYLSVLEEMDMQMGKLLDRIRDDDKLRDNTLIMICSDNGPDDNGGTAGPYSGTKATLFEGGIRSPLVVWGPGLIPSPRRGSVNRSSLIAAIDLVPSLLTLANVDMPEATVFDGENLADTLIGKSDDSRKTPVFFRRPPDRKDFRKYTDLPDLAVRVGDWKLLCDYDGGRARLHDVSADPAEANDVSADNANVTKRLVNAVLKWNASMPADAGDPGYNATANRP</sequence>
<dbReference type="PANTHER" id="PTHR42693">
    <property type="entry name" value="ARYLSULFATASE FAMILY MEMBER"/>
    <property type="match status" value="1"/>
</dbReference>
<dbReference type="InterPro" id="IPR050738">
    <property type="entry name" value="Sulfatase"/>
</dbReference>
<evidence type="ECO:0000313" key="4">
    <source>
        <dbReference type="EMBL" id="TWU60576.1"/>
    </source>
</evidence>
<keyword evidence="5" id="KW-1185">Reference proteome</keyword>
<dbReference type="PANTHER" id="PTHR42693:SF33">
    <property type="entry name" value="ARYLSULFATASE"/>
    <property type="match status" value="1"/>
</dbReference>
<dbReference type="InterPro" id="IPR017850">
    <property type="entry name" value="Alkaline_phosphatase_core_sf"/>
</dbReference>
<keyword evidence="4" id="KW-0378">Hydrolase</keyword>
<comment type="similarity">
    <text evidence="1">Belongs to the sulfatase family.</text>
</comment>
<dbReference type="InterPro" id="IPR000917">
    <property type="entry name" value="Sulfatase_N"/>
</dbReference>
<dbReference type="EMBL" id="SJPW01000001">
    <property type="protein sequence ID" value="TWU60576.1"/>
    <property type="molecule type" value="Genomic_DNA"/>
</dbReference>
<comment type="caution">
    <text evidence="4">The sequence shown here is derived from an EMBL/GenBank/DDBJ whole genome shotgun (WGS) entry which is preliminary data.</text>
</comment>
<dbReference type="OrthoDB" id="9783154at2"/>
<feature type="domain" description="Sulfatase N-terminal" evidence="3">
    <location>
        <begin position="25"/>
        <end position="355"/>
    </location>
</feature>
<evidence type="ECO:0000256" key="1">
    <source>
        <dbReference type="ARBA" id="ARBA00008779"/>
    </source>
</evidence>
<keyword evidence="2" id="KW-0732">Signal</keyword>
<evidence type="ECO:0000259" key="3">
    <source>
        <dbReference type="Pfam" id="PF00884"/>
    </source>
</evidence>
<dbReference type="SUPFAM" id="SSF53649">
    <property type="entry name" value="Alkaline phosphatase-like"/>
    <property type="match status" value="1"/>
</dbReference>
<name>A0A5C6FFI7_9BACT</name>
<dbReference type="Gene3D" id="3.30.1120.10">
    <property type="match status" value="1"/>
</dbReference>